<feature type="compositionally biased region" description="Polar residues" evidence="1">
    <location>
        <begin position="400"/>
        <end position="411"/>
    </location>
</feature>
<dbReference type="AlphaFoldDB" id="A0A9P8E5L3"/>
<dbReference type="SUPFAM" id="SSF48613">
    <property type="entry name" value="Heme oxygenase-like"/>
    <property type="match status" value="1"/>
</dbReference>
<dbReference type="OrthoDB" id="37730at2759"/>
<dbReference type="InterPro" id="IPR004305">
    <property type="entry name" value="Thiaminase-2/PQQC"/>
</dbReference>
<dbReference type="GO" id="GO:0006772">
    <property type="term" value="P:thiamine metabolic process"/>
    <property type="evidence" value="ECO:0007669"/>
    <property type="project" value="UniProtKB-ARBA"/>
</dbReference>
<feature type="domain" description="Thiaminase-2/PQQC" evidence="2">
    <location>
        <begin position="175"/>
        <end position="355"/>
    </location>
</feature>
<reference evidence="3" key="1">
    <citation type="journal article" date="2021" name="J Fungi (Basel)">
        <title>Virulence traits and population genomics of the black yeast Aureobasidium melanogenum.</title>
        <authorList>
            <person name="Cernosa A."/>
            <person name="Sun X."/>
            <person name="Gostincar C."/>
            <person name="Fang C."/>
            <person name="Gunde-Cimerman N."/>
            <person name="Song Z."/>
        </authorList>
    </citation>
    <scope>NUCLEOTIDE SEQUENCE</scope>
    <source>
        <strain evidence="3">EXF-9911</strain>
    </source>
</reference>
<evidence type="ECO:0000313" key="4">
    <source>
        <dbReference type="Proteomes" id="UP000779574"/>
    </source>
</evidence>
<comment type="caution">
    <text evidence="3">The sequence shown here is derived from an EMBL/GenBank/DDBJ whole genome shotgun (WGS) entry which is preliminary data.</text>
</comment>
<protein>
    <submittedName>
        <fullName evidence="3">Heme oxygenase-like protein</fullName>
    </submittedName>
</protein>
<dbReference type="Pfam" id="PF03070">
    <property type="entry name" value="TENA_THI-4"/>
    <property type="match status" value="1"/>
</dbReference>
<feature type="region of interest" description="Disordered" evidence="1">
    <location>
        <begin position="64"/>
        <end position="142"/>
    </location>
</feature>
<dbReference type="PANTHER" id="PTHR41813:SF2">
    <property type="entry name" value="REGULATOR PAB1642, PUTATIVE (AFU_ORTHOLOGUE AFUA_3G11955)-RELATED"/>
    <property type="match status" value="1"/>
</dbReference>
<proteinExistence type="predicted"/>
<dbReference type="CDD" id="cd19357">
    <property type="entry name" value="TenA_E_At3g16990-like"/>
    <property type="match status" value="1"/>
</dbReference>
<evidence type="ECO:0000259" key="2">
    <source>
        <dbReference type="Pfam" id="PF03070"/>
    </source>
</evidence>
<dbReference type="InterPro" id="IPR016084">
    <property type="entry name" value="Haem_Oase-like_multi-hlx"/>
</dbReference>
<evidence type="ECO:0000313" key="3">
    <source>
        <dbReference type="EMBL" id="KAG9681898.1"/>
    </source>
</evidence>
<reference evidence="3" key="2">
    <citation type="submission" date="2021-08" db="EMBL/GenBank/DDBJ databases">
        <authorList>
            <person name="Gostincar C."/>
            <person name="Sun X."/>
            <person name="Song Z."/>
            <person name="Gunde-Cimerman N."/>
        </authorList>
    </citation>
    <scope>NUCLEOTIDE SEQUENCE</scope>
    <source>
        <strain evidence="3">EXF-9911</strain>
    </source>
</reference>
<evidence type="ECO:0000256" key="1">
    <source>
        <dbReference type="SAM" id="MobiDB-lite"/>
    </source>
</evidence>
<sequence length="465" mass="50608">MGRNANAIIQRAFVEFQEDDNPTKCNKVRCTYCGFVRAKNTTRQVEHLQQCQQYLSSPDYVESLNEAEASQQQDEGNTSIMSGINNSPLQATPNSAQRNQFLMGNRPNPNLQVNRRGPNKRTRDGQIKNGQRAVPAPIAPNPPAQSPSLAAYLLTQNTNSFTAATQTSFLSHAGCGTLSAGAMSQWLAQDSHISRGYIAFVGQLIGKIRLPIVANSQSHPLYRAMDLLISALNNVRREMSFFEITATKYNLQVPKEEPNPITRSFLDLFVSASSPAASLLEGAVVLWAIEHCYRASWAYAASFSSSLNQPILPYSSNGDSHNAALHQSLIPNWTSAAFAKFVDACKAVVDELANAETSPNGREQMSRCLSAFNQVLWLWERTWPSVDGMGEENESASAERFNSNGMRPRSSTGGGQPGGVPDRDSHTGDDDDVVEIRRGSAIGANSYVSPYGADGLRAVEAANNA</sequence>
<gene>
    <name evidence="3" type="ORF">KCU76_g14173</name>
</gene>
<organism evidence="3 4">
    <name type="scientific">Aureobasidium melanogenum</name>
    <name type="common">Aureobasidium pullulans var. melanogenum</name>
    <dbReference type="NCBI Taxonomy" id="46634"/>
    <lineage>
        <taxon>Eukaryota</taxon>
        <taxon>Fungi</taxon>
        <taxon>Dikarya</taxon>
        <taxon>Ascomycota</taxon>
        <taxon>Pezizomycotina</taxon>
        <taxon>Dothideomycetes</taxon>
        <taxon>Dothideomycetidae</taxon>
        <taxon>Dothideales</taxon>
        <taxon>Saccotheciaceae</taxon>
        <taxon>Aureobasidium</taxon>
    </lineage>
</organism>
<accession>A0A9P8E5L3</accession>
<dbReference type="PANTHER" id="PTHR41813">
    <property type="entry name" value="REGULATOR PAB1642, PUTATIVE (AFU_ORTHOLOGUE AFUA_3G11955)-RELATED"/>
    <property type="match status" value="1"/>
</dbReference>
<dbReference type="Gene3D" id="1.20.910.10">
    <property type="entry name" value="Heme oxygenase-like"/>
    <property type="match status" value="1"/>
</dbReference>
<dbReference type="InterPro" id="IPR053261">
    <property type="entry name" value="Polyketide-peptide_reg"/>
</dbReference>
<dbReference type="Proteomes" id="UP000779574">
    <property type="component" value="Unassembled WGS sequence"/>
</dbReference>
<feature type="region of interest" description="Disordered" evidence="1">
    <location>
        <begin position="388"/>
        <end position="437"/>
    </location>
</feature>
<feature type="non-terminal residue" evidence="3">
    <location>
        <position position="465"/>
    </location>
</feature>
<name>A0A9P8E5L3_AURME</name>
<feature type="compositionally biased region" description="Basic and acidic residues" evidence="1">
    <location>
        <begin position="421"/>
        <end position="437"/>
    </location>
</feature>
<feature type="compositionally biased region" description="Polar residues" evidence="1">
    <location>
        <begin position="68"/>
        <end position="113"/>
    </location>
</feature>
<dbReference type="EMBL" id="JAHFXF010000838">
    <property type="protein sequence ID" value="KAG9681898.1"/>
    <property type="molecule type" value="Genomic_DNA"/>
</dbReference>